<dbReference type="AlphaFoldDB" id="A3V9F7"/>
<evidence type="ECO:0000313" key="4">
    <source>
        <dbReference type="Proteomes" id="UP000004507"/>
    </source>
</evidence>
<organism evidence="3 4">
    <name type="scientific">Yoonia vestfoldensis SKA53</name>
    <dbReference type="NCBI Taxonomy" id="314232"/>
    <lineage>
        <taxon>Bacteria</taxon>
        <taxon>Pseudomonadati</taxon>
        <taxon>Pseudomonadota</taxon>
        <taxon>Alphaproteobacteria</taxon>
        <taxon>Rhodobacterales</taxon>
        <taxon>Paracoccaceae</taxon>
        <taxon>Yoonia</taxon>
    </lineage>
</organism>
<dbReference type="InterPro" id="IPR025989">
    <property type="entry name" value="Virulence_F_dom"/>
</dbReference>
<protein>
    <recommendedName>
        <fullName evidence="2">Virulence factor domain-containing protein</fullName>
    </recommendedName>
</protein>
<feature type="region of interest" description="Disordered" evidence="1">
    <location>
        <begin position="1"/>
        <end position="37"/>
    </location>
</feature>
<comment type="caution">
    <text evidence="3">The sequence shown here is derived from an EMBL/GenBank/DDBJ whole genome shotgun (WGS) entry which is preliminary data.</text>
</comment>
<accession>A3V9F7</accession>
<dbReference type="eggNOG" id="ENOG5032RYT">
    <property type="taxonomic scope" value="Bacteria"/>
</dbReference>
<name>A3V9F7_9RHOB</name>
<dbReference type="Proteomes" id="UP000004507">
    <property type="component" value="Unassembled WGS sequence"/>
</dbReference>
<sequence>MLPMITRQAQDPATGVLRENTAGHRGPSRTARVMSKTDPACRRAMLEPLKRLRGNHMPDVTIVYWRDMPAQVIVGRGRRGTKLPLPERFEQAIDRAAMKSGAAESDDYMSGFRKADPYVTDGTDAEAAEAAVARIVAEYDQDRIKALIANDGWA</sequence>
<keyword evidence="4" id="KW-1185">Reference proteome</keyword>
<evidence type="ECO:0000259" key="2">
    <source>
        <dbReference type="Pfam" id="PF13769"/>
    </source>
</evidence>
<evidence type="ECO:0000313" key="3">
    <source>
        <dbReference type="EMBL" id="EAQ05213.1"/>
    </source>
</evidence>
<dbReference type="STRING" id="314232.SKA53_03319"/>
<reference evidence="3 4" key="1">
    <citation type="submission" date="2006-01" db="EMBL/GenBank/DDBJ databases">
        <authorList>
            <person name="Hagstrom A."/>
            <person name="Ferriera S."/>
            <person name="Johnson J."/>
            <person name="Kravitz S."/>
            <person name="Halpern A."/>
            <person name="Remington K."/>
            <person name="Beeson K."/>
            <person name="Tran B."/>
            <person name="Rogers Y.-H."/>
            <person name="Friedman R."/>
            <person name="Venter J.C."/>
        </authorList>
    </citation>
    <scope>NUCLEOTIDE SEQUENCE [LARGE SCALE GENOMIC DNA]</scope>
    <source>
        <strain evidence="3 4">SKA53</strain>
    </source>
</reference>
<dbReference type="HOGENOM" id="CLU_1702129_0_0_5"/>
<dbReference type="Pfam" id="PF13769">
    <property type="entry name" value="Virulence_fact"/>
    <property type="match status" value="1"/>
</dbReference>
<proteinExistence type="predicted"/>
<feature type="domain" description="Virulence factor" evidence="2">
    <location>
        <begin position="63"/>
        <end position="148"/>
    </location>
</feature>
<dbReference type="EMBL" id="AAMS01000012">
    <property type="protein sequence ID" value="EAQ05213.1"/>
    <property type="molecule type" value="Genomic_DNA"/>
</dbReference>
<gene>
    <name evidence="3" type="ORF">SKA53_03319</name>
</gene>
<evidence type="ECO:0000256" key="1">
    <source>
        <dbReference type="SAM" id="MobiDB-lite"/>
    </source>
</evidence>